<sequence length="564" mass="67134">MELLDLAMKKEMEKCKRIAKDAGLRFSNDTLEYIVTNRDMLELSPKLMIPTLYDYWVHDVETVQNNWIYDIVPHNPYEAVINTRPPISYYNQDNADWFNVMIFYHVLGHIDFFQNNIFFRNTGYDDFCGQALADKRLINKIREDLGAEKRWVDYVIEFSRLIDNFVGYFPELEKIDKDDSPGMFGIISPKVDFYFGKFLRELHEAKALDLNFYYSEIDRYNRYIESAGKKNGERMFFEDNILRGRFPEFQATFKQWLEKGQKPKPTDIFEYLWEHSEFLNKNENKWMKEVMQVVRRTSLYFQGQIRTKICNEGWASLWHQRLFIPDERIRTHEVDFAKVDSRVTADPRIGINPYAVGKHLFEFIEDLARKGRLSPDYQLLKDIEARKNYDAQHGEAIGRQALFEARRIVDDATLINFLSEKDFQDFVDKYQLFVVGARPHPEDPDKAELYIKTKDGKRYRDLLNASLYHPPYIEYESKSHGPQLYLNHVYEGRSLVTKYIPAVLAGLSFFTGRDVRLETTEYELVQPPNRWAMMFDPDYKPEYEILRVLYVYSKQTKQIKKQIL</sequence>
<dbReference type="InterPro" id="IPR007390">
    <property type="entry name" value="Spore_V_R"/>
</dbReference>
<evidence type="ECO:0000313" key="2">
    <source>
        <dbReference type="EMBL" id="OHA51526.1"/>
    </source>
</evidence>
<name>A0A1G2PT49_9BACT</name>
<dbReference type="AlphaFoldDB" id="A0A1G2PT49"/>
<proteinExistence type="predicted"/>
<gene>
    <name evidence="2" type="ORF">A3A97_03635</name>
</gene>
<dbReference type="InterPro" id="IPR056174">
    <property type="entry name" value="SpoVR_N"/>
</dbReference>
<comment type="caution">
    <text evidence="2">The sequence shown here is derived from an EMBL/GenBank/DDBJ whole genome shotgun (WGS) entry which is preliminary data.</text>
</comment>
<dbReference type="EMBL" id="MHSW01000021">
    <property type="protein sequence ID" value="OHA51526.1"/>
    <property type="molecule type" value="Genomic_DNA"/>
</dbReference>
<dbReference type="Proteomes" id="UP000176951">
    <property type="component" value="Unassembled WGS sequence"/>
</dbReference>
<feature type="domain" description="SpoVR protein-like N-terminal" evidence="1">
    <location>
        <begin position="8"/>
        <end position="440"/>
    </location>
</feature>
<dbReference type="PANTHER" id="PTHR30029">
    <property type="entry name" value="STAGE V SPORULATION PROTEIN R"/>
    <property type="match status" value="1"/>
</dbReference>
<reference evidence="2 3" key="1">
    <citation type="journal article" date="2016" name="Nat. Commun.">
        <title>Thousands of microbial genomes shed light on interconnected biogeochemical processes in an aquifer system.</title>
        <authorList>
            <person name="Anantharaman K."/>
            <person name="Brown C.T."/>
            <person name="Hug L.A."/>
            <person name="Sharon I."/>
            <person name="Castelle C.J."/>
            <person name="Probst A.J."/>
            <person name="Thomas B.C."/>
            <person name="Singh A."/>
            <person name="Wilkins M.J."/>
            <person name="Karaoz U."/>
            <person name="Brodie E.L."/>
            <person name="Williams K.H."/>
            <person name="Hubbard S.S."/>
            <person name="Banfield J.F."/>
        </authorList>
    </citation>
    <scope>NUCLEOTIDE SEQUENCE [LARGE SCALE GENOMIC DNA]</scope>
</reference>
<evidence type="ECO:0000313" key="3">
    <source>
        <dbReference type="Proteomes" id="UP000176951"/>
    </source>
</evidence>
<evidence type="ECO:0000259" key="1">
    <source>
        <dbReference type="Pfam" id="PF04293"/>
    </source>
</evidence>
<dbReference type="Pfam" id="PF04293">
    <property type="entry name" value="SpoVR"/>
    <property type="match status" value="1"/>
</dbReference>
<accession>A0A1G2PT49</accession>
<protein>
    <recommendedName>
        <fullName evidence="1">SpoVR protein-like N-terminal domain-containing protein</fullName>
    </recommendedName>
</protein>
<dbReference type="PANTHER" id="PTHR30029:SF2">
    <property type="entry name" value="STAGE V SPORULATION PROTEIN R"/>
    <property type="match status" value="1"/>
</dbReference>
<organism evidence="2 3">
    <name type="scientific">Candidatus Terrybacteria bacterium RIFCSPLOWO2_01_FULL_40_23</name>
    <dbReference type="NCBI Taxonomy" id="1802366"/>
    <lineage>
        <taxon>Bacteria</taxon>
        <taxon>Candidatus Terryibacteriota</taxon>
    </lineage>
</organism>